<dbReference type="Gramene" id="A07p23920.2_BraZ1">
    <property type="protein sequence ID" value="A07p23920.2_BraZ1.CDS"/>
    <property type="gene ID" value="A07g23920.2_BraZ1"/>
</dbReference>
<evidence type="ECO:0000313" key="2">
    <source>
        <dbReference type="Proteomes" id="UP000694005"/>
    </source>
</evidence>
<sequence>MSSPILPLCFHRYESLQIGINSIEIHINSTIHVLYLSIILKNREGDLNIVAQISKLGVGQVYAASVMYGYFLKRIDQRFQLEKAMKILPGGSDEGETGIEQAGREGERRFYEETEETYQAVSSNQEVGSFVGGINTSSNGRDVSSFVC</sequence>
<evidence type="ECO:0000313" key="1">
    <source>
        <dbReference type="EMBL" id="CAG7902748.1"/>
    </source>
</evidence>
<reference evidence="1 2" key="1">
    <citation type="submission" date="2021-07" db="EMBL/GenBank/DDBJ databases">
        <authorList>
            <consortium name="Genoscope - CEA"/>
            <person name="William W."/>
        </authorList>
    </citation>
    <scope>NUCLEOTIDE SEQUENCE [LARGE SCALE GENOMIC DNA]</scope>
</reference>
<organism evidence="1 2">
    <name type="scientific">Brassica campestris</name>
    <name type="common">Field mustard</name>
    <dbReference type="NCBI Taxonomy" id="3711"/>
    <lineage>
        <taxon>Eukaryota</taxon>
        <taxon>Viridiplantae</taxon>
        <taxon>Streptophyta</taxon>
        <taxon>Embryophyta</taxon>
        <taxon>Tracheophyta</taxon>
        <taxon>Spermatophyta</taxon>
        <taxon>Magnoliopsida</taxon>
        <taxon>eudicotyledons</taxon>
        <taxon>Gunneridae</taxon>
        <taxon>Pentapetalae</taxon>
        <taxon>rosids</taxon>
        <taxon>malvids</taxon>
        <taxon>Brassicales</taxon>
        <taxon>Brassicaceae</taxon>
        <taxon>Brassiceae</taxon>
        <taxon>Brassica</taxon>
    </lineage>
</organism>
<dbReference type="InterPro" id="IPR008479">
    <property type="entry name" value="DUF760"/>
</dbReference>
<accession>A0A8D9HN36</accession>
<dbReference type="InterPro" id="IPR038925">
    <property type="entry name" value="At3g17800-like"/>
</dbReference>
<dbReference type="PANTHER" id="PTHR31808">
    <property type="entry name" value="EXPRESSED PROTEIN"/>
    <property type="match status" value="1"/>
</dbReference>
<dbReference type="Proteomes" id="UP000694005">
    <property type="component" value="Chromosome A07"/>
</dbReference>
<dbReference type="Pfam" id="PF05542">
    <property type="entry name" value="DUF760"/>
    <property type="match status" value="1"/>
</dbReference>
<dbReference type="AlphaFoldDB" id="A0A8D9HN36"/>
<proteinExistence type="predicted"/>
<name>A0A8D9HN36_BRACM</name>
<protein>
    <submittedName>
        <fullName evidence="1">Uncharacterized protein</fullName>
    </submittedName>
</protein>
<dbReference type="EMBL" id="LS974623">
    <property type="protein sequence ID" value="CAG7902748.1"/>
    <property type="molecule type" value="Genomic_DNA"/>
</dbReference>
<gene>
    <name evidence="1" type="ORF">BRAPAZ1V2_A07P23920.2</name>
</gene>
<dbReference type="PANTHER" id="PTHR31808:SF4">
    <property type="entry name" value="LIGASE, PUTATIVE (DUF760)-RELATED"/>
    <property type="match status" value="1"/>
</dbReference>